<sequence length="301" mass="34199">MGCNCREGWMFRRQGAEHQENGVHCTVGVDLCVTASRMVLLDVQPVLSHAVMDRLAHHDSKKFSPLDLTSVESSAELQSLQLAAFLLSVCHVVLLVQDWFFDPNILRSLAPTAPLSTFYYVLFQNSYIILVKETLCRFLQCAEMLKPSTPTTSQDEEIIEYFPHIMFLQNKAQPSDFSPRQVQLMQSVYNRAFLRSRVQIQSGIGIANGNVINCLNPSTCGEPLNLYVLPEIGDSEETGRFRGHPGFPELISKLRRQILGVAKQPLTHTVLSEKNWFHYAYKVWEGVKKSSFFLEYSRLLP</sequence>
<protein>
    <recommendedName>
        <fullName evidence="3">Protein SMG9</fullName>
    </recommendedName>
</protein>
<accession>A0ABQ9HU89</accession>
<dbReference type="PANTHER" id="PTHR14270:SF0">
    <property type="entry name" value="NONSENSE-MEDIATED MRNA DECAY FACTOR SMG9"/>
    <property type="match status" value="1"/>
</dbReference>
<dbReference type="InterPro" id="IPR039177">
    <property type="entry name" value="SMG9"/>
</dbReference>
<comment type="caution">
    <text evidence="1">The sequence shown here is derived from an EMBL/GenBank/DDBJ whole genome shotgun (WGS) entry which is preliminary data.</text>
</comment>
<organism evidence="1 2">
    <name type="scientific">Dryococelus australis</name>
    <dbReference type="NCBI Taxonomy" id="614101"/>
    <lineage>
        <taxon>Eukaryota</taxon>
        <taxon>Metazoa</taxon>
        <taxon>Ecdysozoa</taxon>
        <taxon>Arthropoda</taxon>
        <taxon>Hexapoda</taxon>
        <taxon>Insecta</taxon>
        <taxon>Pterygota</taxon>
        <taxon>Neoptera</taxon>
        <taxon>Polyneoptera</taxon>
        <taxon>Phasmatodea</taxon>
        <taxon>Verophasmatodea</taxon>
        <taxon>Anareolatae</taxon>
        <taxon>Phasmatidae</taxon>
        <taxon>Eurycanthinae</taxon>
        <taxon>Dryococelus</taxon>
    </lineage>
</organism>
<name>A0ABQ9HU89_9NEOP</name>
<reference evidence="1 2" key="1">
    <citation type="submission" date="2023-02" db="EMBL/GenBank/DDBJ databases">
        <title>LHISI_Scaffold_Assembly.</title>
        <authorList>
            <person name="Stuart O.P."/>
            <person name="Cleave R."/>
            <person name="Magrath M.J.L."/>
            <person name="Mikheyev A.S."/>
        </authorList>
    </citation>
    <scope>NUCLEOTIDE SEQUENCE [LARGE SCALE GENOMIC DNA]</scope>
    <source>
        <strain evidence="1">Daus_M_001</strain>
        <tissue evidence="1">Leg muscle</tissue>
    </source>
</reference>
<dbReference type="EMBL" id="JARBHB010000003">
    <property type="protein sequence ID" value="KAJ8887956.1"/>
    <property type="molecule type" value="Genomic_DNA"/>
</dbReference>
<dbReference type="PANTHER" id="PTHR14270">
    <property type="entry name" value="NONSENSE-MEDIATED MRNA DECAY FACTOR SMG9"/>
    <property type="match status" value="1"/>
</dbReference>
<evidence type="ECO:0008006" key="3">
    <source>
        <dbReference type="Google" id="ProtNLM"/>
    </source>
</evidence>
<evidence type="ECO:0000313" key="1">
    <source>
        <dbReference type="EMBL" id="KAJ8887956.1"/>
    </source>
</evidence>
<proteinExistence type="predicted"/>
<gene>
    <name evidence="1" type="ORF">PR048_007440</name>
</gene>
<keyword evidence="2" id="KW-1185">Reference proteome</keyword>
<evidence type="ECO:0000313" key="2">
    <source>
        <dbReference type="Proteomes" id="UP001159363"/>
    </source>
</evidence>
<dbReference type="Proteomes" id="UP001159363">
    <property type="component" value="Chromosome 3"/>
</dbReference>